<dbReference type="InterPro" id="IPR036434">
    <property type="entry name" value="Beta_cellobiohydrolase_sf"/>
</dbReference>
<dbReference type="InterPro" id="IPR044846">
    <property type="entry name" value="GH10"/>
</dbReference>
<dbReference type="SUPFAM" id="SSF51445">
    <property type="entry name" value="(Trans)glycosidases"/>
    <property type="match status" value="1"/>
</dbReference>
<protein>
    <recommendedName>
        <fullName evidence="12">Glucanase</fullName>
        <ecNumber evidence="12">3.2.1.-</ecNumber>
    </recommendedName>
</protein>
<gene>
    <name evidence="14" type="ORF">GCM10010104_49360</name>
</gene>
<dbReference type="PANTHER" id="PTHR31490:SF88">
    <property type="entry name" value="BETA-XYLANASE"/>
    <property type="match status" value="1"/>
</dbReference>
<dbReference type="Gene3D" id="3.20.20.80">
    <property type="entry name" value="Glycosidases"/>
    <property type="match status" value="1"/>
</dbReference>
<feature type="chain" id="PRO_5044998744" description="Glucanase" evidence="12">
    <location>
        <begin position="32"/>
        <end position="656"/>
    </location>
</feature>
<evidence type="ECO:0000256" key="2">
    <source>
        <dbReference type="ARBA" id="ARBA00007495"/>
    </source>
</evidence>
<evidence type="ECO:0000256" key="11">
    <source>
        <dbReference type="PROSITE-ProRule" id="PRU10061"/>
    </source>
</evidence>
<keyword evidence="15" id="KW-1185">Reference proteome</keyword>
<dbReference type="SUPFAM" id="SSF51989">
    <property type="entry name" value="Glycosyl hydrolases family 6, cellulases"/>
    <property type="match status" value="1"/>
</dbReference>
<dbReference type="PROSITE" id="PS51760">
    <property type="entry name" value="GH10_2"/>
    <property type="match status" value="1"/>
</dbReference>
<dbReference type="EC" id="3.2.1.-" evidence="12"/>
<dbReference type="InterPro" id="IPR016288">
    <property type="entry name" value="Beta_cellobiohydrolase"/>
</dbReference>
<dbReference type="SMART" id="SM00633">
    <property type="entry name" value="Glyco_10"/>
    <property type="match status" value="1"/>
</dbReference>
<evidence type="ECO:0000256" key="12">
    <source>
        <dbReference type="RuleBase" id="RU361186"/>
    </source>
</evidence>
<evidence type="ECO:0000256" key="10">
    <source>
        <dbReference type="PROSITE-ProRule" id="PRU10057"/>
    </source>
</evidence>
<evidence type="ECO:0000313" key="15">
    <source>
        <dbReference type="Proteomes" id="UP001501474"/>
    </source>
</evidence>
<evidence type="ECO:0000256" key="6">
    <source>
        <dbReference type="ARBA" id="ARBA00023001"/>
    </source>
</evidence>
<dbReference type="InterPro" id="IPR031158">
    <property type="entry name" value="GH10_AS"/>
</dbReference>
<evidence type="ECO:0000256" key="5">
    <source>
        <dbReference type="ARBA" id="ARBA00022801"/>
    </source>
</evidence>
<evidence type="ECO:0000256" key="3">
    <source>
        <dbReference type="ARBA" id="ARBA00022651"/>
    </source>
</evidence>
<keyword evidence="8 12" id="KW-0326">Glycosidase</keyword>
<evidence type="ECO:0000256" key="1">
    <source>
        <dbReference type="ARBA" id="ARBA00000681"/>
    </source>
</evidence>
<comment type="caution">
    <text evidence="14">The sequence shown here is derived from an EMBL/GenBank/DDBJ whole genome shotgun (WGS) entry which is preliminary data.</text>
</comment>
<evidence type="ECO:0000256" key="7">
    <source>
        <dbReference type="ARBA" id="ARBA00023277"/>
    </source>
</evidence>
<keyword evidence="6 12" id="KW-0136">Cellulose degradation</keyword>
<dbReference type="PANTHER" id="PTHR31490">
    <property type="entry name" value="GLYCOSYL HYDROLASE"/>
    <property type="match status" value="1"/>
</dbReference>
<sequence>MNLLKRLGCRRAAVLGLLAATVLVTPGTATGAPDAVQASTLGAQAAQSGRYFGTAVAAGRLGDGTYTGILDREFTSVTPENEMKWDATEPSRGSFTFGRADQIAQRAQARGQRLRGHTLVWHSQLPGWVGSIRDANTLRGVMNNHITTVMNRYKGRIHSWDVVNEAFADGGSGQMRSSVFRDVLGTGFVEQAFRTARSADPAAKLCYNDYNIENWSDAKTQGVYRMVRDFKAHGVPIDCVGLQAHFGAGGPPGSFQTTLSSFAALGVDVQITELDIAQAPTTAYANTVRACMNVARCTGITVWGIRDSDSWRSGENPLLFDRNGTKKPAYHATLTAMGGTPALVAALSSPPPALAAARPAQAADPTTMTNGFYVDPDSSAKRWVAANPGDGRASAINASVANTPTARWFGSWSGSIGTATGAYTGAADARDKLPLLVAYNIYNRDYCGGHSAGGASSPSAYANWIAQFAGGIGGHPAVVVLEPDSLGDYGCMSQAQIDEREGMLTGALAEFNRRAPNTWVYLDAGNPAWADAATMARRLHEAGVRQAHGFSLNVSNYLTTAENTAYGDAVNRELAARYGYTKPFVVDTSRNGNGSNGQWCNPAGRRIGTPTRLGGGAEMLLWIKVPGESDGNCGVGGGSTAGQFLPEVAYKMIHGY</sequence>
<feature type="active site" description="Nucleophile" evidence="11">
    <location>
        <position position="273"/>
    </location>
</feature>
<keyword evidence="4 12" id="KW-0732">Signal</keyword>
<feature type="signal peptide" evidence="12">
    <location>
        <begin position="1"/>
        <end position="31"/>
    </location>
</feature>
<keyword evidence="9 12" id="KW-0624">Polysaccharide degradation</keyword>
<organism evidence="14 15">
    <name type="scientific">Streptomyces indiaensis</name>
    <dbReference type="NCBI Taxonomy" id="284033"/>
    <lineage>
        <taxon>Bacteria</taxon>
        <taxon>Bacillati</taxon>
        <taxon>Actinomycetota</taxon>
        <taxon>Actinomycetes</taxon>
        <taxon>Kitasatosporales</taxon>
        <taxon>Streptomycetaceae</taxon>
        <taxon>Streptomyces</taxon>
    </lineage>
</organism>
<proteinExistence type="inferred from homology"/>
<dbReference type="PRINTS" id="PR00733">
    <property type="entry name" value="GLHYDRLASE6"/>
</dbReference>
<keyword evidence="7 12" id="KW-0119">Carbohydrate metabolism</keyword>
<dbReference type="Pfam" id="PF01341">
    <property type="entry name" value="Glyco_hydro_6"/>
    <property type="match status" value="1"/>
</dbReference>
<dbReference type="InterPro" id="IPR017853">
    <property type="entry name" value="GH"/>
</dbReference>
<accession>A0ABN3E252</accession>
<keyword evidence="5 12" id="KW-0378">Hydrolase</keyword>
<name>A0ABN3E252_9ACTN</name>
<comment type="similarity">
    <text evidence="2">Belongs to the glycosyl hydrolase 10 (cellulase F) family.</text>
</comment>
<feature type="active site" description="Proton donor" evidence="10">
    <location>
        <position position="484"/>
    </location>
</feature>
<keyword evidence="3" id="KW-0858">Xylan degradation</keyword>
<dbReference type="Pfam" id="PF00331">
    <property type="entry name" value="Glyco_hydro_10"/>
    <property type="match status" value="1"/>
</dbReference>
<dbReference type="PROSITE" id="PS00656">
    <property type="entry name" value="GLYCOSYL_HYDROL_F6_2"/>
    <property type="match status" value="1"/>
</dbReference>
<comment type="similarity">
    <text evidence="12">Belongs to the glycosyl hydrolase family 6.</text>
</comment>
<evidence type="ECO:0000259" key="13">
    <source>
        <dbReference type="PROSITE" id="PS51760"/>
    </source>
</evidence>
<feature type="domain" description="GH10" evidence="13">
    <location>
        <begin position="35"/>
        <end position="336"/>
    </location>
</feature>
<evidence type="ECO:0000256" key="4">
    <source>
        <dbReference type="ARBA" id="ARBA00022729"/>
    </source>
</evidence>
<evidence type="ECO:0000256" key="9">
    <source>
        <dbReference type="ARBA" id="ARBA00023326"/>
    </source>
</evidence>
<dbReference type="Gene3D" id="3.20.20.40">
    <property type="entry name" value="1, 4-beta cellobiohydrolase"/>
    <property type="match status" value="1"/>
</dbReference>
<dbReference type="InterPro" id="IPR001524">
    <property type="entry name" value="Glyco_hydro_6_CS"/>
</dbReference>
<comment type="catalytic activity">
    <reaction evidence="1">
        <text>Endohydrolysis of (1-&gt;4)-beta-D-xylosidic linkages in xylans.</text>
        <dbReference type="EC" id="3.2.1.8"/>
    </reaction>
</comment>
<dbReference type="InterPro" id="IPR001000">
    <property type="entry name" value="GH10_dom"/>
</dbReference>
<reference evidence="14 15" key="1">
    <citation type="journal article" date="2019" name="Int. J. Syst. Evol. Microbiol.">
        <title>The Global Catalogue of Microorganisms (GCM) 10K type strain sequencing project: providing services to taxonomists for standard genome sequencing and annotation.</title>
        <authorList>
            <consortium name="The Broad Institute Genomics Platform"/>
            <consortium name="The Broad Institute Genome Sequencing Center for Infectious Disease"/>
            <person name="Wu L."/>
            <person name="Ma J."/>
        </authorList>
    </citation>
    <scope>NUCLEOTIDE SEQUENCE [LARGE SCALE GENOMIC DNA]</scope>
    <source>
        <strain evidence="14 15">JCM 3053</strain>
    </source>
</reference>
<evidence type="ECO:0000313" key="14">
    <source>
        <dbReference type="EMBL" id="GAA2246965.1"/>
    </source>
</evidence>
<dbReference type="Proteomes" id="UP001501474">
    <property type="component" value="Unassembled WGS sequence"/>
</dbReference>
<dbReference type="EMBL" id="BAAART010000108">
    <property type="protein sequence ID" value="GAA2246965.1"/>
    <property type="molecule type" value="Genomic_DNA"/>
</dbReference>
<evidence type="ECO:0000256" key="8">
    <source>
        <dbReference type="ARBA" id="ARBA00023295"/>
    </source>
</evidence>
<dbReference type="PROSITE" id="PS00591">
    <property type="entry name" value="GH10_1"/>
    <property type="match status" value="1"/>
</dbReference>